<dbReference type="PANTHER" id="PTHR48081">
    <property type="entry name" value="AB HYDROLASE SUPERFAMILY PROTEIN C4A8.06C"/>
    <property type="match status" value="1"/>
</dbReference>
<dbReference type="SUPFAM" id="SSF53474">
    <property type="entry name" value="alpha/beta-Hydrolases"/>
    <property type="match status" value="1"/>
</dbReference>
<dbReference type="InterPro" id="IPR029058">
    <property type="entry name" value="AB_hydrolase_fold"/>
</dbReference>
<evidence type="ECO:0000313" key="4">
    <source>
        <dbReference type="Proteomes" id="UP000799444"/>
    </source>
</evidence>
<name>A0A9P4UZ13_9PLEO</name>
<organism evidence="3 4">
    <name type="scientific">Polyplosphaeria fusca</name>
    <dbReference type="NCBI Taxonomy" id="682080"/>
    <lineage>
        <taxon>Eukaryota</taxon>
        <taxon>Fungi</taxon>
        <taxon>Dikarya</taxon>
        <taxon>Ascomycota</taxon>
        <taxon>Pezizomycotina</taxon>
        <taxon>Dothideomycetes</taxon>
        <taxon>Pleosporomycetidae</taxon>
        <taxon>Pleosporales</taxon>
        <taxon>Tetraplosphaeriaceae</taxon>
        <taxon>Polyplosphaeria</taxon>
    </lineage>
</organism>
<proteinExistence type="predicted"/>
<dbReference type="EMBL" id="ML996213">
    <property type="protein sequence ID" value="KAF2730636.1"/>
    <property type="molecule type" value="Genomic_DNA"/>
</dbReference>
<comment type="caution">
    <text evidence="3">The sequence shown here is derived from an EMBL/GenBank/DDBJ whole genome shotgun (WGS) entry which is preliminary data.</text>
</comment>
<reference evidence="3" key="1">
    <citation type="journal article" date="2020" name="Stud. Mycol.">
        <title>101 Dothideomycetes genomes: a test case for predicting lifestyles and emergence of pathogens.</title>
        <authorList>
            <person name="Haridas S."/>
            <person name="Albert R."/>
            <person name="Binder M."/>
            <person name="Bloem J."/>
            <person name="Labutti K."/>
            <person name="Salamov A."/>
            <person name="Andreopoulos B."/>
            <person name="Baker S."/>
            <person name="Barry K."/>
            <person name="Bills G."/>
            <person name="Bluhm B."/>
            <person name="Cannon C."/>
            <person name="Castanera R."/>
            <person name="Culley D."/>
            <person name="Daum C."/>
            <person name="Ezra D."/>
            <person name="Gonzalez J."/>
            <person name="Henrissat B."/>
            <person name="Kuo A."/>
            <person name="Liang C."/>
            <person name="Lipzen A."/>
            <person name="Lutzoni F."/>
            <person name="Magnuson J."/>
            <person name="Mondo S."/>
            <person name="Nolan M."/>
            <person name="Ohm R."/>
            <person name="Pangilinan J."/>
            <person name="Park H.-J."/>
            <person name="Ramirez L."/>
            <person name="Alfaro M."/>
            <person name="Sun H."/>
            <person name="Tritt A."/>
            <person name="Yoshinaga Y."/>
            <person name="Zwiers L.-H."/>
            <person name="Turgeon B."/>
            <person name="Goodwin S."/>
            <person name="Spatafora J."/>
            <person name="Crous P."/>
            <person name="Grigoriev I."/>
        </authorList>
    </citation>
    <scope>NUCLEOTIDE SEQUENCE</scope>
    <source>
        <strain evidence="3">CBS 125425</strain>
    </source>
</reference>
<sequence length="287" mass="31127">MPLPDLSGIHKEEIQIPTRDGSSIRALTYRSESSIKSGELGPLFVYFHGGGWIFGPAEAAEGNVKALAEKSGIVTVSIDYRVAPEFVFPTAANDGIDAVKWLAANAASVGADPSKGFIVGGESAGANVTAVVTHEAVDAGLSPPITGSYLRIPYLIHQTAVPDEWKAHYNSYNDHPNEPILSHKDLDYFESHYKPDLKSPYFNPLLWPSGHKAQPPTYFQISGLDPLRDGAFIYEHILRAEHGIPTKVDVWEGIPHGGTSFLPMLTVSKKAVGQTEDGIAWLLSQKK</sequence>
<dbReference type="PANTHER" id="PTHR48081:SF8">
    <property type="entry name" value="ALPHA_BETA HYDROLASE FOLD-3 DOMAIN-CONTAINING PROTEIN-RELATED"/>
    <property type="match status" value="1"/>
</dbReference>
<dbReference type="AlphaFoldDB" id="A0A9P4UZ13"/>
<accession>A0A9P4UZ13</accession>
<keyword evidence="1" id="KW-0378">Hydrolase</keyword>
<dbReference type="InterPro" id="IPR050300">
    <property type="entry name" value="GDXG_lipolytic_enzyme"/>
</dbReference>
<dbReference type="Pfam" id="PF07859">
    <property type="entry name" value="Abhydrolase_3"/>
    <property type="match status" value="1"/>
</dbReference>
<evidence type="ECO:0000256" key="1">
    <source>
        <dbReference type="ARBA" id="ARBA00022801"/>
    </source>
</evidence>
<dbReference type="OrthoDB" id="408631at2759"/>
<feature type="domain" description="Alpha/beta hydrolase fold-3" evidence="2">
    <location>
        <begin position="44"/>
        <end position="257"/>
    </location>
</feature>
<protein>
    <submittedName>
        <fullName evidence="3">Alpha/beta-hydrolase</fullName>
    </submittedName>
</protein>
<gene>
    <name evidence="3" type="ORF">EJ04DRAFT_444739</name>
</gene>
<dbReference type="Gene3D" id="3.40.50.1820">
    <property type="entry name" value="alpha/beta hydrolase"/>
    <property type="match status" value="1"/>
</dbReference>
<evidence type="ECO:0000259" key="2">
    <source>
        <dbReference type="Pfam" id="PF07859"/>
    </source>
</evidence>
<evidence type="ECO:0000313" key="3">
    <source>
        <dbReference type="EMBL" id="KAF2730636.1"/>
    </source>
</evidence>
<dbReference type="Proteomes" id="UP000799444">
    <property type="component" value="Unassembled WGS sequence"/>
</dbReference>
<dbReference type="GO" id="GO:0016787">
    <property type="term" value="F:hydrolase activity"/>
    <property type="evidence" value="ECO:0007669"/>
    <property type="project" value="UniProtKB-KW"/>
</dbReference>
<dbReference type="InterPro" id="IPR013094">
    <property type="entry name" value="AB_hydrolase_3"/>
</dbReference>
<keyword evidence="4" id="KW-1185">Reference proteome</keyword>